<evidence type="ECO:0000256" key="4">
    <source>
        <dbReference type="ARBA" id="ARBA00023136"/>
    </source>
</evidence>
<dbReference type="PANTHER" id="PTHR22911">
    <property type="entry name" value="ACYL-MALONYL CONDENSING ENZYME-RELATED"/>
    <property type="match status" value="1"/>
</dbReference>
<dbReference type="SUPFAM" id="SSF103481">
    <property type="entry name" value="Multidrug resistance efflux transporter EmrE"/>
    <property type="match status" value="2"/>
</dbReference>
<feature type="transmembrane region" description="Helical" evidence="6">
    <location>
        <begin position="190"/>
        <end position="214"/>
    </location>
</feature>
<keyword evidence="3 6" id="KW-1133">Transmembrane helix</keyword>
<keyword evidence="9" id="KW-1185">Reference proteome</keyword>
<evidence type="ECO:0000256" key="6">
    <source>
        <dbReference type="SAM" id="Phobius"/>
    </source>
</evidence>
<feature type="transmembrane region" description="Helical" evidence="6">
    <location>
        <begin position="307"/>
        <end position="325"/>
    </location>
</feature>
<feature type="transmembrane region" description="Helical" evidence="6">
    <location>
        <begin position="221"/>
        <end position="244"/>
    </location>
</feature>
<organism evidence="8 9">
    <name type="scientific">Folsomia candida</name>
    <name type="common">Springtail</name>
    <dbReference type="NCBI Taxonomy" id="158441"/>
    <lineage>
        <taxon>Eukaryota</taxon>
        <taxon>Metazoa</taxon>
        <taxon>Ecdysozoa</taxon>
        <taxon>Arthropoda</taxon>
        <taxon>Hexapoda</taxon>
        <taxon>Collembola</taxon>
        <taxon>Entomobryomorpha</taxon>
        <taxon>Isotomoidea</taxon>
        <taxon>Isotomidae</taxon>
        <taxon>Proisotominae</taxon>
        <taxon>Folsomia</taxon>
    </lineage>
</organism>
<keyword evidence="2 6" id="KW-0812">Transmembrane</keyword>
<dbReference type="EMBL" id="LNIX01000002">
    <property type="protein sequence ID" value="OXA59259.1"/>
    <property type="molecule type" value="Genomic_DNA"/>
</dbReference>
<dbReference type="Proteomes" id="UP000198287">
    <property type="component" value="Unassembled WGS sequence"/>
</dbReference>
<dbReference type="AlphaFoldDB" id="A0A226EP25"/>
<evidence type="ECO:0000256" key="1">
    <source>
        <dbReference type="ARBA" id="ARBA00004141"/>
    </source>
</evidence>
<feature type="domain" description="EamA" evidence="7">
    <location>
        <begin position="31"/>
        <end position="174"/>
    </location>
</feature>
<feature type="domain" description="EamA" evidence="7">
    <location>
        <begin position="192"/>
        <end position="324"/>
    </location>
</feature>
<dbReference type="InterPro" id="IPR037185">
    <property type="entry name" value="EmrE-like"/>
</dbReference>
<evidence type="ECO:0000256" key="3">
    <source>
        <dbReference type="ARBA" id="ARBA00022989"/>
    </source>
</evidence>
<comment type="subcellular location">
    <subcellularLocation>
        <location evidence="1">Membrane</location>
        <topology evidence="1">Multi-pass membrane protein</topology>
    </subcellularLocation>
</comment>
<dbReference type="GO" id="GO:0016020">
    <property type="term" value="C:membrane"/>
    <property type="evidence" value="ECO:0007669"/>
    <property type="project" value="UniProtKB-SubCell"/>
</dbReference>
<dbReference type="PANTHER" id="PTHR22911:SF6">
    <property type="entry name" value="SOLUTE CARRIER FAMILY 35 MEMBER G1"/>
    <property type="match status" value="1"/>
</dbReference>
<feature type="transmembrane region" description="Helical" evidence="6">
    <location>
        <begin position="130"/>
        <end position="149"/>
    </location>
</feature>
<proteinExistence type="predicted"/>
<accession>A0A226EP25</accession>
<dbReference type="OMA" id="FRWHECG"/>
<dbReference type="InterPro" id="IPR000620">
    <property type="entry name" value="EamA_dom"/>
</dbReference>
<sequence length="340" mass="37336">MSKSNSPNHRYGESEENRHSSSGWSKRTRFFGIILTTLSALTFSLNALTLKLLNHLHPFNLGVWTFLLMTGFSALWTVRRKCKTNLETGNSIALLPSVDKNKTIALLWLRAFLGVCALTLFFYAMKFMDVADALLIDSTSPIFVHIFAYGFLQEKCAISQVFATVLAIAGIGFVARPPLLTGDTQYNADVLIGCVLAFGCMLCITLSLIVLKFLETVPQDVVTLVLGIWGTVQCLVLSLLLGVLQFPTHFEDICKIVGTAVLFFVGQTLLTVALKHEDAGPVGLLRTTEVLFAFVWQFVFLNVVPNIYSILGAVLIMSGVIITLVRKWMDTSGGGNTSIN</sequence>
<gene>
    <name evidence="8" type="ORF">Fcan01_06002</name>
</gene>
<evidence type="ECO:0000256" key="5">
    <source>
        <dbReference type="SAM" id="MobiDB-lite"/>
    </source>
</evidence>
<feature type="transmembrane region" description="Helical" evidence="6">
    <location>
        <begin position="256"/>
        <end position="274"/>
    </location>
</feature>
<dbReference type="Pfam" id="PF00892">
    <property type="entry name" value="EamA"/>
    <property type="match status" value="2"/>
</dbReference>
<comment type="caution">
    <text evidence="8">The sequence shown here is derived from an EMBL/GenBank/DDBJ whole genome shotgun (WGS) entry which is preliminary data.</text>
</comment>
<reference evidence="8 9" key="1">
    <citation type="submission" date="2015-12" db="EMBL/GenBank/DDBJ databases">
        <title>The genome of Folsomia candida.</title>
        <authorList>
            <person name="Faddeeva A."/>
            <person name="Derks M.F."/>
            <person name="Anvar Y."/>
            <person name="Smit S."/>
            <person name="Van Straalen N."/>
            <person name="Roelofs D."/>
        </authorList>
    </citation>
    <scope>NUCLEOTIDE SEQUENCE [LARGE SCALE GENOMIC DNA]</scope>
    <source>
        <strain evidence="8 9">VU population</strain>
        <tissue evidence="8">Whole body</tissue>
    </source>
</reference>
<dbReference type="OrthoDB" id="306876at2759"/>
<feature type="region of interest" description="Disordered" evidence="5">
    <location>
        <begin position="1"/>
        <end position="23"/>
    </location>
</feature>
<evidence type="ECO:0000259" key="7">
    <source>
        <dbReference type="Pfam" id="PF00892"/>
    </source>
</evidence>
<evidence type="ECO:0000313" key="9">
    <source>
        <dbReference type="Proteomes" id="UP000198287"/>
    </source>
</evidence>
<feature type="transmembrane region" description="Helical" evidence="6">
    <location>
        <begin position="104"/>
        <end position="124"/>
    </location>
</feature>
<feature type="transmembrane region" description="Helical" evidence="6">
    <location>
        <begin position="156"/>
        <end position="175"/>
    </location>
</feature>
<feature type="transmembrane region" description="Helical" evidence="6">
    <location>
        <begin position="283"/>
        <end position="301"/>
    </location>
</feature>
<keyword evidence="4 6" id="KW-0472">Membrane</keyword>
<feature type="compositionally biased region" description="Basic and acidic residues" evidence="5">
    <location>
        <begin position="10"/>
        <end position="19"/>
    </location>
</feature>
<protein>
    <recommendedName>
        <fullName evidence="7">EamA domain-containing protein</fullName>
    </recommendedName>
</protein>
<feature type="transmembrane region" description="Helical" evidence="6">
    <location>
        <begin position="30"/>
        <end position="49"/>
    </location>
</feature>
<feature type="transmembrane region" description="Helical" evidence="6">
    <location>
        <begin position="61"/>
        <end position="78"/>
    </location>
</feature>
<evidence type="ECO:0000256" key="2">
    <source>
        <dbReference type="ARBA" id="ARBA00022692"/>
    </source>
</evidence>
<name>A0A226EP25_FOLCA</name>
<evidence type="ECO:0000313" key="8">
    <source>
        <dbReference type="EMBL" id="OXA59259.1"/>
    </source>
</evidence>